<dbReference type="RefSeq" id="WP_316669152.1">
    <property type="nucleotide sequence ID" value="NZ_CATZBU010000019.1"/>
</dbReference>
<keyword evidence="2" id="KW-0812">Transmembrane</keyword>
<organism evidence="3 4">
    <name type="scientific">Ralstonia psammae</name>
    <dbReference type="NCBI Taxonomy" id="3058598"/>
    <lineage>
        <taxon>Bacteria</taxon>
        <taxon>Pseudomonadati</taxon>
        <taxon>Pseudomonadota</taxon>
        <taxon>Betaproteobacteria</taxon>
        <taxon>Burkholderiales</taxon>
        <taxon>Burkholderiaceae</taxon>
        <taxon>Ralstonia</taxon>
    </lineage>
</organism>
<keyword evidence="2" id="KW-0472">Membrane</keyword>
<protein>
    <recommendedName>
        <fullName evidence="5">Transmembrane protein</fullName>
    </recommendedName>
</protein>
<gene>
    <name evidence="3" type="ORF">LMG19083_04691</name>
</gene>
<evidence type="ECO:0000313" key="4">
    <source>
        <dbReference type="Proteomes" id="UP001189813"/>
    </source>
</evidence>
<evidence type="ECO:0000313" key="3">
    <source>
        <dbReference type="EMBL" id="CAJ0808344.1"/>
    </source>
</evidence>
<feature type="transmembrane region" description="Helical" evidence="2">
    <location>
        <begin position="114"/>
        <end position="136"/>
    </location>
</feature>
<keyword evidence="4" id="KW-1185">Reference proteome</keyword>
<feature type="transmembrane region" description="Helical" evidence="2">
    <location>
        <begin position="86"/>
        <end position="108"/>
    </location>
</feature>
<name>A0ABN9JGI8_9RALS</name>
<keyword evidence="2" id="KW-1133">Transmembrane helix</keyword>
<dbReference type="EMBL" id="CATZBU010000019">
    <property type="protein sequence ID" value="CAJ0808344.1"/>
    <property type="molecule type" value="Genomic_DNA"/>
</dbReference>
<feature type="transmembrane region" description="Helical" evidence="2">
    <location>
        <begin position="221"/>
        <end position="241"/>
    </location>
</feature>
<feature type="transmembrane region" description="Helical" evidence="2">
    <location>
        <begin position="193"/>
        <end position="215"/>
    </location>
</feature>
<dbReference type="Proteomes" id="UP001189813">
    <property type="component" value="Unassembled WGS sequence"/>
</dbReference>
<evidence type="ECO:0008006" key="5">
    <source>
        <dbReference type="Google" id="ProtNLM"/>
    </source>
</evidence>
<reference evidence="3 4" key="1">
    <citation type="submission" date="2023-07" db="EMBL/GenBank/DDBJ databases">
        <authorList>
            <person name="Peeters C."/>
        </authorList>
    </citation>
    <scope>NUCLEOTIDE SEQUENCE [LARGE SCALE GENOMIC DNA]</scope>
    <source>
        <strain evidence="3 4">LMG 19083</strain>
    </source>
</reference>
<evidence type="ECO:0000256" key="2">
    <source>
        <dbReference type="SAM" id="Phobius"/>
    </source>
</evidence>
<proteinExistence type="predicted"/>
<evidence type="ECO:0000256" key="1">
    <source>
        <dbReference type="SAM" id="MobiDB-lite"/>
    </source>
</evidence>
<feature type="region of interest" description="Disordered" evidence="1">
    <location>
        <begin position="398"/>
        <end position="423"/>
    </location>
</feature>
<sequence>MKNFAQPAQTLNAAIGRHVGDLDTVLRAHLDEQTYAGLTEERRKQLQGQLDNAIAESTSAFADLGYNADTIDHLSRKAWRADLGTAALKATFTNAASSGVVGLLVLAATIPLGLVLPSLALIGVALALTLVGSYRYGVHAWAAGLKLESQFDETTRPDGSKRERFSACPTPAALATKLRHAGKTEAVRSGIRLATALPGQVASAMLSLFAAAPLLMTGVGVATGFASVAVGPFSNGLAAAVNQHLRGRQRSMAPLLGISVDRKTGHIQFDPTVAQINVERLACPATQRSWRSISRLAGCYRSGFKAALRAERQVGPQTPEKRTELLMGSPVATKGIQSSLDSLNAMAHTTGFALPFFNVFAAVTAIVGGGVLHAAKRPISDHLAARSRKNETTIDGIVAPRSATDNSPPSIRMPTPTGLRRTP</sequence>
<comment type="caution">
    <text evidence="3">The sequence shown here is derived from an EMBL/GenBank/DDBJ whole genome shotgun (WGS) entry which is preliminary data.</text>
</comment>
<accession>A0ABN9JGI8</accession>